<dbReference type="PRINTS" id="PR00032">
    <property type="entry name" value="HTHARAC"/>
</dbReference>
<dbReference type="OrthoDB" id="2585681at2"/>
<proteinExistence type="predicted"/>
<name>A0A563U3H2_9SPHI</name>
<dbReference type="InterPro" id="IPR020449">
    <property type="entry name" value="Tscrpt_reg_AraC-type_HTH"/>
</dbReference>
<comment type="caution">
    <text evidence="5">The sequence shown here is derived from an EMBL/GenBank/DDBJ whole genome shotgun (WGS) entry which is preliminary data.</text>
</comment>
<dbReference type="PANTHER" id="PTHR43280:SF32">
    <property type="entry name" value="TRANSCRIPTIONAL REGULATORY PROTEIN"/>
    <property type="match status" value="1"/>
</dbReference>
<evidence type="ECO:0000259" key="4">
    <source>
        <dbReference type="PROSITE" id="PS01124"/>
    </source>
</evidence>
<dbReference type="GO" id="GO:0043565">
    <property type="term" value="F:sequence-specific DNA binding"/>
    <property type="evidence" value="ECO:0007669"/>
    <property type="project" value="InterPro"/>
</dbReference>
<protein>
    <submittedName>
        <fullName evidence="5">Helix-turn-helix domain-containing protein</fullName>
    </submittedName>
</protein>
<accession>A0A563U3H2</accession>
<evidence type="ECO:0000313" key="6">
    <source>
        <dbReference type="Proteomes" id="UP000320042"/>
    </source>
</evidence>
<gene>
    <name evidence="5" type="ORF">FPZ43_16460</name>
</gene>
<dbReference type="GO" id="GO:0003700">
    <property type="term" value="F:DNA-binding transcription factor activity"/>
    <property type="evidence" value="ECO:0007669"/>
    <property type="project" value="InterPro"/>
</dbReference>
<dbReference type="SUPFAM" id="SSF46689">
    <property type="entry name" value="Homeodomain-like"/>
    <property type="match status" value="1"/>
</dbReference>
<dbReference type="Pfam" id="PF12833">
    <property type="entry name" value="HTH_18"/>
    <property type="match status" value="1"/>
</dbReference>
<keyword evidence="6" id="KW-1185">Reference proteome</keyword>
<dbReference type="AlphaFoldDB" id="A0A563U3H2"/>
<evidence type="ECO:0000256" key="2">
    <source>
        <dbReference type="ARBA" id="ARBA00023125"/>
    </source>
</evidence>
<dbReference type="EMBL" id="VOEJ01000008">
    <property type="protein sequence ID" value="TWR25872.1"/>
    <property type="molecule type" value="Genomic_DNA"/>
</dbReference>
<keyword evidence="2" id="KW-0238">DNA-binding</keyword>
<dbReference type="InterPro" id="IPR009057">
    <property type="entry name" value="Homeodomain-like_sf"/>
</dbReference>
<evidence type="ECO:0000313" key="5">
    <source>
        <dbReference type="EMBL" id="TWR25872.1"/>
    </source>
</evidence>
<dbReference type="Gene3D" id="1.10.10.60">
    <property type="entry name" value="Homeodomain-like"/>
    <property type="match status" value="1"/>
</dbReference>
<dbReference type="InterPro" id="IPR018060">
    <property type="entry name" value="HTH_AraC"/>
</dbReference>
<evidence type="ECO:0000256" key="3">
    <source>
        <dbReference type="ARBA" id="ARBA00023163"/>
    </source>
</evidence>
<keyword evidence="3" id="KW-0804">Transcription</keyword>
<reference evidence="5 6" key="1">
    <citation type="submission" date="2019-07" db="EMBL/GenBank/DDBJ databases">
        <authorList>
            <person name="Kim J."/>
        </authorList>
    </citation>
    <scope>NUCLEOTIDE SEQUENCE [LARGE SCALE GENOMIC DNA]</scope>
    <source>
        <strain evidence="6">dk17</strain>
    </source>
</reference>
<organism evidence="5 6">
    <name type="scientific">Mucilaginibacter pallidiroseus</name>
    <dbReference type="NCBI Taxonomy" id="2599295"/>
    <lineage>
        <taxon>Bacteria</taxon>
        <taxon>Pseudomonadati</taxon>
        <taxon>Bacteroidota</taxon>
        <taxon>Sphingobacteriia</taxon>
        <taxon>Sphingobacteriales</taxon>
        <taxon>Sphingobacteriaceae</taxon>
        <taxon>Mucilaginibacter</taxon>
    </lineage>
</organism>
<dbReference type="Proteomes" id="UP000320042">
    <property type="component" value="Unassembled WGS sequence"/>
</dbReference>
<keyword evidence="1" id="KW-0805">Transcription regulation</keyword>
<dbReference type="SMART" id="SM00342">
    <property type="entry name" value="HTH_ARAC"/>
    <property type="match status" value="1"/>
</dbReference>
<dbReference type="PROSITE" id="PS01124">
    <property type="entry name" value="HTH_ARAC_FAMILY_2"/>
    <property type="match status" value="1"/>
</dbReference>
<sequence length="299" mass="34842">MSVSLAPVKNTIPSYPLLKLDGSGPCMIQVRRANGIDAHIEPAFLKPHRKDFYLFVFSQGGGSRHWVDFIPYTVRPNHFYFTVPHQVLLKEETQPLKGFSACFTEEFLQLEENRTLRRLPIIQNPASAHELELSDADMAYIGDVMDKMATEYKQGGDWQNQMLTSWLRVLVIYLSRIYNEQYGETRITENYCHLKHFQQLIAQHYETVHNVNTYAELLNLTPGYLNDVVKQQSGKTAITHIHNRLVMEAKRRLLHTDLSVKQIADELGFEDAAYFNRFFKRLTDATPIAYRQQIREKYR</sequence>
<evidence type="ECO:0000256" key="1">
    <source>
        <dbReference type="ARBA" id="ARBA00023015"/>
    </source>
</evidence>
<dbReference type="PANTHER" id="PTHR43280">
    <property type="entry name" value="ARAC-FAMILY TRANSCRIPTIONAL REGULATOR"/>
    <property type="match status" value="1"/>
</dbReference>
<dbReference type="RefSeq" id="WP_146383030.1">
    <property type="nucleotide sequence ID" value="NZ_VOEJ01000008.1"/>
</dbReference>
<feature type="domain" description="HTH araC/xylS-type" evidence="4">
    <location>
        <begin position="195"/>
        <end position="293"/>
    </location>
</feature>